<evidence type="ECO:0000313" key="5">
    <source>
        <dbReference type="Proteomes" id="UP001168821"/>
    </source>
</evidence>
<evidence type="ECO:0000256" key="1">
    <source>
        <dbReference type="ARBA" id="ARBA00022729"/>
    </source>
</evidence>
<feature type="chain" id="PRO_5041452904" description="MD-2-related lipid-recognition domain-containing protein" evidence="2">
    <location>
        <begin position="19"/>
        <end position="173"/>
    </location>
</feature>
<feature type="signal peptide" evidence="2">
    <location>
        <begin position="1"/>
        <end position="18"/>
    </location>
</feature>
<dbReference type="PANTHER" id="PTHR21112">
    <property type="entry name" value="CHEMOSENSORY PROTEIN A 29A-RELATED"/>
    <property type="match status" value="1"/>
</dbReference>
<name>A0AA38HTY4_9CUCU</name>
<proteinExistence type="predicted"/>
<dbReference type="InterPro" id="IPR003172">
    <property type="entry name" value="ML_dom"/>
</dbReference>
<dbReference type="Pfam" id="PF02221">
    <property type="entry name" value="E1_DerP2_DerF2"/>
    <property type="match status" value="1"/>
</dbReference>
<keyword evidence="1 2" id="KW-0732">Signal</keyword>
<keyword evidence="5" id="KW-1185">Reference proteome</keyword>
<feature type="domain" description="MD-2-related lipid-recognition" evidence="3">
    <location>
        <begin position="25"/>
        <end position="167"/>
    </location>
</feature>
<accession>A0AA38HTY4</accession>
<evidence type="ECO:0000313" key="4">
    <source>
        <dbReference type="EMBL" id="KAJ3643052.1"/>
    </source>
</evidence>
<dbReference type="InterPro" id="IPR036846">
    <property type="entry name" value="GM2-AP_sf"/>
</dbReference>
<dbReference type="Proteomes" id="UP001168821">
    <property type="component" value="Unassembled WGS sequence"/>
</dbReference>
<reference evidence="4" key="1">
    <citation type="journal article" date="2023" name="G3 (Bethesda)">
        <title>Whole genome assemblies of Zophobas morio and Tenebrio molitor.</title>
        <authorList>
            <person name="Kaur S."/>
            <person name="Stinson S.A."/>
            <person name="diCenzo G.C."/>
        </authorList>
    </citation>
    <scope>NUCLEOTIDE SEQUENCE</scope>
    <source>
        <strain evidence="4">QUZm001</strain>
    </source>
</reference>
<dbReference type="Gene3D" id="2.70.220.10">
    <property type="entry name" value="Ganglioside GM2 activator"/>
    <property type="match status" value="1"/>
</dbReference>
<dbReference type="EMBL" id="JALNTZ010000008">
    <property type="protein sequence ID" value="KAJ3643052.1"/>
    <property type="molecule type" value="Genomic_DNA"/>
</dbReference>
<evidence type="ECO:0000256" key="2">
    <source>
        <dbReference type="SAM" id="SignalP"/>
    </source>
</evidence>
<gene>
    <name evidence="4" type="ORF">Zmor_025790</name>
</gene>
<comment type="caution">
    <text evidence="4">The sequence shown here is derived from an EMBL/GenBank/DDBJ whole genome shotgun (WGS) entry which is preliminary data.</text>
</comment>
<organism evidence="4 5">
    <name type="scientific">Zophobas morio</name>
    <dbReference type="NCBI Taxonomy" id="2755281"/>
    <lineage>
        <taxon>Eukaryota</taxon>
        <taxon>Metazoa</taxon>
        <taxon>Ecdysozoa</taxon>
        <taxon>Arthropoda</taxon>
        <taxon>Hexapoda</taxon>
        <taxon>Insecta</taxon>
        <taxon>Pterygota</taxon>
        <taxon>Neoptera</taxon>
        <taxon>Endopterygota</taxon>
        <taxon>Coleoptera</taxon>
        <taxon>Polyphaga</taxon>
        <taxon>Cucujiformia</taxon>
        <taxon>Tenebrionidae</taxon>
        <taxon>Zophobas</taxon>
    </lineage>
</organism>
<sequence>MQLTSALVIVLFAVSSMAQRKVTITKFENCDANADYPIKMSFKIKEENGVQILEEGSVSSKVALGNNIKDTAEVFAMESGKWEHLITINENLCDAVNKYMGEFMHDLQEKAGLERGACPVPAGDYKVEQHTLDFGNFKFKKIPEGEFRVKVTLVDNTSNETLHCHFLEFKIEK</sequence>
<dbReference type="PANTHER" id="PTHR21112:SF0">
    <property type="entry name" value="CHEMOSENSORY PROTEIN A 29A-RELATED"/>
    <property type="match status" value="1"/>
</dbReference>
<protein>
    <recommendedName>
        <fullName evidence="3">MD-2-related lipid-recognition domain-containing protein</fullName>
    </recommendedName>
</protein>
<evidence type="ECO:0000259" key="3">
    <source>
        <dbReference type="Pfam" id="PF02221"/>
    </source>
</evidence>
<dbReference type="AlphaFoldDB" id="A0AA38HTY4"/>